<proteinExistence type="predicted"/>
<feature type="domain" description="DUF7947" evidence="1">
    <location>
        <begin position="13"/>
        <end position="87"/>
    </location>
</feature>
<dbReference type="AlphaFoldDB" id="A0A1I4P9H2"/>
<dbReference type="InterPro" id="IPR057707">
    <property type="entry name" value="DUF7947"/>
</dbReference>
<gene>
    <name evidence="2" type="ORF">SAMN05192568_1023107</name>
</gene>
<evidence type="ECO:0000313" key="2">
    <source>
        <dbReference type="EMBL" id="SFM24023.1"/>
    </source>
</evidence>
<reference evidence="3" key="1">
    <citation type="submission" date="2016-10" db="EMBL/GenBank/DDBJ databases">
        <authorList>
            <person name="Varghese N."/>
            <person name="Submissions S."/>
        </authorList>
    </citation>
    <scope>NUCLEOTIDE SEQUENCE [LARGE SCALE GENOMIC DNA]</scope>
    <source>
        <strain evidence="3">BL36</strain>
    </source>
</reference>
<accession>A0A1I4P9H2</accession>
<dbReference type="Proteomes" id="UP000199048">
    <property type="component" value="Unassembled WGS sequence"/>
</dbReference>
<keyword evidence="3" id="KW-1185">Reference proteome</keyword>
<sequence length="90" mass="9714">MADVPPEITSESDYIVRITELDMETGNCRIAIIGEDDARIAGKIVDPAVAVPNNPYVTAMAACVPLRVRAKALIRDGAIERLYLSDAINT</sequence>
<organism evidence="2 3">
    <name type="scientific">Methylobacterium pseudosasicola</name>
    <dbReference type="NCBI Taxonomy" id="582667"/>
    <lineage>
        <taxon>Bacteria</taxon>
        <taxon>Pseudomonadati</taxon>
        <taxon>Pseudomonadota</taxon>
        <taxon>Alphaproteobacteria</taxon>
        <taxon>Hyphomicrobiales</taxon>
        <taxon>Methylobacteriaceae</taxon>
        <taxon>Methylobacterium</taxon>
    </lineage>
</organism>
<evidence type="ECO:0000313" key="3">
    <source>
        <dbReference type="Proteomes" id="UP000199048"/>
    </source>
</evidence>
<evidence type="ECO:0000259" key="1">
    <source>
        <dbReference type="Pfam" id="PF25679"/>
    </source>
</evidence>
<name>A0A1I4P9H2_9HYPH</name>
<protein>
    <recommendedName>
        <fullName evidence="1">DUF7947 domain-containing protein</fullName>
    </recommendedName>
</protein>
<dbReference type="EMBL" id="FOTK01000023">
    <property type="protein sequence ID" value="SFM24023.1"/>
    <property type="molecule type" value="Genomic_DNA"/>
</dbReference>
<dbReference type="Pfam" id="PF25679">
    <property type="entry name" value="DUF7947"/>
    <property type="match status" value="1"/>
</dbReference>